<evidence type="ECO:0000259" key="1">
    <source>
        <dbReference type="PROSITE" id="PS51352"/>
    </source>
</evidence>
<sequence length="195" mass="20663">MLVASNFLLWIVLLLLVVAVAALARQIGVLHERIAPMGALVADGGPRPGDLAPPVTARTIDGQVVTIGTPNDLGQSLLLLFVAPDCPICKKIIPIAMVTARAEKLKLIFVGDGEQTDYLAMRERFRMTGYDFLNSAEVGLAYHIGKLPSAVLIRPDGTIAAKGLVNSREHLESLAVANEMGHASAQAYLRSGAAS</sequence>
<feature type="domain" description="Thioredoxin" evidence="1">
    <location>
        <begin position="46"/>
        <end position="182"/>
    </location>
</feature>
<proteinExistence type="predicted"/>
<dbReference type="AlphaFoldDB" id="A0A219B0T1"/>
<keyword evidence="3" id="KW-1185">Reference proteome</keyword>
<dbReference type="EMBL" id="NFZT01000007">
    <property type="protein sequence ID" value="OWV31910.1"/>
    <property type="molecule type" value="Genomic_DNA"/>
</dbReference>
<protein>
    <submittedName>
        <fullName evidence="2">Methylamine utilization protein MauD</fullName>
    </submittedName>
</protein>
<evidence type="ECO:0000313" key="3">
    <source>
        <dbReference type="Proteomes" id="UP000198462"/>
    </source>
</evidence>
<dbReference type="Proteomes" id="UP000198462">
    <property type="component" value="Unassembled WGS sequence"/>
</dbReference>
<evidence type="ECO:0000313" key="2">
    <source>
        <dbReference type="EMBL" id="OWV31910.1"/>
    </source>
</evidence>
<dbReference type="RefSeq" id="WP_088713704.1">
    <property type="nucleotide sequence ID" value="NZ_NFZT01000007.1"/>
</dbReference>
<reference evidence="3" key="1">
    <citation type="submission" date="2017-05" db="EMBL/GenBank/DDBJ databases">
        <authorList>
            <person name="Lin X."/>
        </authorList>
    </citation>
    <scope>NUCLEOTIDE SEQUENCE [LARGE SCALE GENOMIC DNA]</scope>
    <source>
        <strain evidence="3">JLT2012</strain>
    </source>
</reference>
<gene>
    <name evidence="2" type="ORF">B5C34_15555</name>
</gene>
<dbReference type="PROSITE" id="PS51352">
    <property type="entry name" value="THIOREDOXIN_2"/>
    <property type="match status" value="1"/>
</dbReference>
<accession>A0A219B0T1</accession>
<dbReference type="OrthoDB" id="462848at2"/>
<organism evidence="2 3">
    <name type="scientific">Pacificimonas flava</name>
    <dbReference type="NCBI Taxonomy" id="1234595"/>
    <lineage>
        <taxon>Bacteria</taxon>
        <taxon>Pseudomonadati</taxon>
        <taxon>Pseudomonadota</taxon>
        <taxon>Alphaproteobacteria</taxon>
        <taxon>Sphingomonadales</taxon>
        <taxon>Sphingosinicellaceae</taxon>
        <taxon>Pacificimonas</taxon>
    </lineage>
</organism>
<dbReference type="InterPro" id="IPR013766">
    <property type="entry name" value="Thioredoxin_domain"/>
</dbReference>
<dbReference type="InterPro" id="IPR036249">
    <property type="entry name" value="Thioredoxin-like_sf"/>
</dbReference>
<name>A0A219B0T1_9SPHN</name>
<comment type="caution">
    <text evidence="2">The sequence shown here is derived from an EMBL/GenBank/DDBJ whole genome shotgun (WGS) entry which is preliminary data.</text>
</comment>
<dbReference type="SUPFAM" id="SSF52833">
    <property type="entry name" value="Thioredoxin-like"/>
    <property type="match status" value="1"/>
</dbReference>
<dbReference type="Gene3D" id="3.40.30.10">
    <property type="entry name" value="Glutaredoxin"/>
    <property type="match status" value="1"/>
</dbReference>